<feature type="binding site" evidence="13">
    <location>
        <position position="102"/>
    </location>
    <ligand>
        <name>Zn(2+)</name>
        <dbReference type="ChEBI" id="CHEBI:29105"/>
    </ligand>
</feature>
<comment type="similarity">
    <text evidence="2 15">Belongs to the Fur family.</text>
</comment>
<dbReference type="Gene3D" id="1.10.10.10">
    <property type="entry name" value="Winged helix-like DNA-binding domain superfamily/Winged helix DNA-binding domain"/>
    <property type="match status" value="1"/>
</dbReference>
<keyword evidence="10 15" id="KW-0805">Transcription regulation</keyword>
<dbReference type="CDD" id="cd07153">
    <property type="entry name" value="Fur_like"/>
    <property type="match status" value="1"/>
</dbReference>
<keyword evidence="11 15" id="KW-0238">DNA-binding</keyword>
<keyword evidence="17" id="KW-1185">Reference proteome</keyword>
<feature type="binding site" evidence="14">
    <location>
        <position position="114"/>
    </location>
    <ligand>
        <name>Fe cation</name>
        <dbReference type="ChEBI" id="CHEBI:24875"/>
    </ligand>
</feature>
<evidence type="ECO:0000256" key="15">
    <source>
        <dbReference type="RuleBase" id="RU364037"/>
    </source>
</evidence>
<keyword evidence="6 15" id="KW-0678">Repressor</keyword>
<evidence type="ECO:0000256" key="12">
    <source>
        <dbReference type="ARBA" id="ARBA00023163"/>
    </source>
</evidence>
<evidence type="ECO:0000256" key="9">
    <source>
        <dbReference type="ARBA" id="ARBA00023004"/>
    </source>
</evidence>
<dbReference type="Gene3D" id="3.30.1490.190">
    <property type="match status" value="1"/>
</dbReference>
<evidence type="ECO:0000256" key="4">
    <source>
        <dbReference type="ARBA" id="ARBA00020910"/>
    </source>
</evidence>
<comment type="cofactor">
    <cofactor evidence="14">
        <name>Mn(2+)</name>
        <dbReference type="ChEBI" id="CHEBI:29035"/>
    </cofactor>
    <cofactor evidence="14">
        <name>Fe(2+)</name>
        <dbReference type="ChEBI" id="CHEBI:29033"/>
    </cofactor>
    <text evidence="14">Binds 1 Mn(2+) or Fe(2+) ion per subunit.</text>
</comment>
<keyword evidence="7 13" id="KW-0479">Metal-binding</keyword>
<dbReference type="InterPro" id="IPR043135">
    <property type="entry name" value="Fur_C"/>
</dbReference>
<dbReference type="Proteomes" id="UP000217076">
    <property type="component" value="Unassembled WGS sequence"/>
</dbReference>
<dbReference type="Pfam" id="PF01475">
    <property type="entry name" value="FUR"/>
    <property type="match status" value="1"/>
</dbReference>
<dbReference type="FunFam" id="3.30.1490.190:FF:000001">
    <property type="entry name" value="Ferric uptake regulation protein"/>
    <property type="match status" value="1"/>
</dbReference>
<evidence type="ECO:0000256" key="14">
    <source>
        <dbReference type="PIRSR" id="PIRSR602481-2"/>
    </source>
</evidence>
<dbReference type="EMBL" id="FNCV01000008">
    <property type="protein sequence ID" value="SDH58972.1"/>
    <property type="molecule type" value="Genomic_DNA"/>
</dbReference>
<keyword evidence="9 14" id="KW-0408">Iron</keyword>
<dbReference type="InterPro" id="IPR036390">
    <property type="entry name" value="WH_DNA-bd_sf"/>
</dbReference>
<proteinExistence type="inferred from homology"/>
<evidence type="ECO:0000256" key="8">
    <source>
        <dbReference type="ARBA" id="ARBA00022833"/>
    </source>
</evidence>
<dbReference type="GO" id="GO:0000976">
    <property type="term" value="F:transcription cis-regulatory region binding"/>
    <property type="evidence" value="ECO:0007669"/>
    <property type="project" value="TreeGrafter"/>
</dbReference>
<dbReference type="GO" id="GO:0005829">
    <property type="term" value="C:cytosol"/>
    <property type="evidence" value="ECO:0007669"/>
    <property type="project" value="TreeGrafter"/>
</dbReference>
<evidence type="ECO:0000256" key="11">
    <source>
        <dbReference type="ARBA" id="ARBA00023125"/>
    </source>
</evidence>
<feature type="binding site" evidence="14">
    <location>
        <position position="93"/>
    </location>
    <ligand>
        <name>Fe cation</name>
        <dbReference type="ChEBI" id="CHEBI:24875"/>
    </ligand>
</feature>
<evidence type="ECO:0000313" key="16">
    <source>
        <dbReference type="EMBL" id="SDH58972.1"/>
    </source>
</evidence>
<keyword evidence="12 15" id="KW-0804">Transcription</keyword>
<dbReference type="GO" id="GO:0008270">
    <property type="term" value="F:zinc ion binding"/>
    <property type="evidence" value="ECO:0007669"/>
    <property type="project" value="TreeGrafter"/>
</dbReference>
<dbReference type="GO" id="GO:1900376">
    <property type="term" value="P:regulation of secondary metabolite biosynthetic process"/>
    <property type="evidence" value="ECO:0007669"/>
    <property type="project" value="TreeGrafter"/>
</dbReference>
<dbReference type="GO" id="GO:0003700">
    <property type="term" value="F:DNA-binding transcription factor activity"/>
    <property type="evidence" value="ECO:0007669"/>
    <property type="project" value="UniProtKB-UniRule"/>
</dbReference>
<dbReference type="InterPro" id="IPR036388">
    <property type="entry name" value="WH-like_DNA-bd_sf"/>
</dbReference>
<gene>
    <name evidence="15" type="primary">fur</name>
    <name evidence="16" type="ORF">SAMN05421742_10862</name>
</gene>
<comment type="cofactor">
    <cofactor evidence="13">
        <name>Zn(2+)</name>
        <dbReference type="ChEBI" id="CHEBI:29105"/>
    </cofactor>
    <text evidence="13">Binds 1 zinc ion per subunit.</text>
</comment>
<evidence type="ECO:0000256" key="13">
    <source>
        <dbReference type="PIRSR" id="PIRSR602481-1"/>
    </source>
</evidence>
<accession>A0A1G8DMV6</accession>
<evidence type="ECO:0000256" key="3">
    <source>
        <dbReference type="ARBA" id="ARBA00011738"/>
    </source>
</evidence>
<dbReference type="SUPFAM" id="SSF46785">
    <property type="entry name" value="Winged helix' DNA-binding domain"/>
    <property type="match status" value="1"/>
</dbReference>
<name>A0A1G8DMV6_9PROT</name>
<comment type="subcellular location">
    <subcellularLocation>
        <location evidence="1 15">Cytoplasm</location>
    </subcellularLocation>
</comment>
<dbReference type="PANTHER" id="PTHR33202">
    <property type="entry name" value="ZINC UPTAKE REGULATION PROTEIN"/>
    <property type="match status" value="1"/>
</dbReference>
<dbReference type="PANTHER" id="PTHR33202:SF2">
    <property type="entry name" value="FERRIC UPTAKE REGULATION PROTEIN"/>
    <property type="match status" value="1"/>
</dbReference>
<sequence length="158" mass="17870">MKRASMTVSRIEQMCIDRGMKMTGQRRIIARVLSEAADHPDVEALHHRATAEDPRISIATVYRTVRLFEDAGILTRHDFGDGRARYEEVPEEHHDHLIDVTCGKVVEFHSTEIEELQHRIARQHGFRLVGHRLELFGVPLDDEAADAPTDAPTESGTP</sequence>
<evidence type="ECO:0000256" key="7">
    <source>
        <dbReference type="ARBA" id="ARBA00022723"/>
    </source>
</evidence>
<dbReference type="GO" id="GO:0045892">
    <property type="term" value="P:negative regulation of DNA-templated transcription"/>
    <property type="evidence" value="ECO:0007669"/>
    <property type="project" value="TreeGrafter"/>
</dbReference>
<dbReference type="InterPro" id="IPR002481">
    <property type="entry name" value="FUR"/>
</dbReference>
<evidence type="ECO:0000256" key="10">
    <source>
        <dbReference type="ARBA" id="ARBA00023015"/>
    </source>
</evidence>
<comment type="subunit">
    <text evidence="3 15">Homodimer.</text>
</comment>
<evidence type="ECO:0000313" key="17">
    <source>
        <dbReference type="Proteomes" id="UP000217076"/>
    </source>
</evidence>
<dbReference type="STRING" id="83401.SAMN05421742_10862"/>
<keyword evidence="8 13" id="KW-0862">Zinc</keyword>
<protein>
    <recommendedName>
        <fullName evidence="4 15">Ferric uptake regulation protein</fullName>
    </recommendedName>
</protein>
<evidence type="ECO:0000256" key="6">
    <source>
        <dbReference type="ARBA" id="ARBA00022491"/>
    </source>
</evidence>
<evidence type="ECO:0000256" key="2">
    <source>
        <dbReference type="ARBA" id="ARBA00007957"/>
    </source>
</evidence>
<organism evidence="16 17">
    <name type="scientific">Roseospirillum parvum</name>
    <dbReference type="NCBI Taxonomy" id="83401"/>
    <lineage>
        <taxon>Bacteria</taxon>
        <taxon>Pseudomonadati</taxon>
        <taxon>Pseudomonadota</taxon>
        <taxon>Alphaproteobacteria</taxon>
        <taxon>Rhodospirillales</taxon>
        <taxon>Rhodospirillaceae</taxon>
        <taxon>Roseospirillum</taxon>
    </lineage>
</organism>
<feature type="binding site" evidence="14">
    <location>
        <position position="95"/>
    </location>
    <ligand>
        <name>Fe cation</name>
        <dbReference type="ChEBI" id="CHEBI:24875"/>
    </ligand>
</feature>
<evidence type="ECO:0000256" key="1">
    <source>
        <dbReference type="ARBA" id="ARBA00004496"/>
    </source>
</evidence>
<dbReference type="AlphaFoldDB" id="A0A1G8DMV6"/>
<reference evidence="17" key="1">
    <citation type="submission" date="2016-10" db="EMBL/GenBank/DDBJ databases">
        <authorList>
            <person name="Varghese N."/>
            <person name="Submissions S."/>
        </authorList>
    </citation>
    <scope>NUCLEOTIDE SEQUENCE [LARGE SCALE GENOMIC DNA]</scope>
    <source>
        <strain evidence="17">930I</strain>
    </source>
</reference>
<feature type="binding site" evidence="14">
    <location>
        <position position="131"/>
    </location>
    <ligand>
        <name>Fe cation</name>
        <dbReference type="ChEBI" id="CHEBI:24875"/>
    </ligand>
</feature>
<keyword evidence="5 15" id="KW-0963">Cytoplasm</keyword>
<dbReference type="FunFam" id="1.10.10.10:FF:000051">
    <property type="entry name" value="Fur family transcriptional regulator"/>
    <property type="match status" value="1"/>
</dbReference>
<evidence type="ECO:0000256" key="5">
    <source>
        <dbReference type="ARBA" id="ARBA00022490"/>
    </source>
</evidence>